<dbReference type="PANTHER" id="PTHR21477">
    <property type="entry name" value="ZGC:172139"/>
    <property type="match status" value="1"/>
</dbReference>
<dbReference type="OrthoDB" id="1906921at2759"/>
<evidence type="ECO:0000256" key="1">
    <source>
        <dbReference type="SAM" id="MobiDB-lite"/>
    </source>
</evidence>
<dbReference type="InterPro" id="IPR019141">
    <property type="entry name" value="DUF2045"/>
</dbReference>
<gene>
    <name evidence="2" type="ORF">PMACD_LOCUS7243</name>
</gene>
<protein>
    <submittedName>
        <fullName evidence="2">Uncharacterized protein</fullName>
    </submittedName>
</protein>
<feature type="region of interest" description="Disordered" evidence="1">
    <location>
        <begin position="392"/>
        <end position="448"/>
    </location>
</feature>
<sequence length="559" mass="60443">MDTKGEGEEMTYPHICFMVDNFDEVFCDIVVRDGEMVCVELVARGRGGAAQAVIFLGSIRYDALTRVYDARQSSLSTKVAQRMSFGLLGARGAGAARCEFVRMRGPGGKGHAEVAVSRPRGSGAPTPSSEPGLTAAELWDSDWEDDPDDMFLYRHQRRLSDPSANIASFVRGGWRSRDRAGEGRDKSRSENEGLDSMVDGLAEVEAGDLRDGESSFSASCGFACASAAESRRRSPPLCDRRAPRPCTLAKTRRRNGPNSYKCACNARPLGGVFRLTITFKITKRPKAPAGKGEGAARDASVWSVGRRGSGSSRGRGECMRAVAGPPARPAPLSPACLHRRAPAAEHASRVARTPPPLRPLPPPPPPPGAPRGSPRCEIACDVASLDGGDLAAAESHLRPARPSDRARTVRGREELPGELGPRPPSPGRRDGGETVAEGEGGGAGSWSDSARAYVTLPRRRGVAAALFRAARLPPRRTTPDGTDVYYWCDLPKRSVHELDDGAYNPLWALRGFTQTFHLWKEGKRQQSAPLSAFLTYVTLPWWAIAKDILDHREEPILTF</sequence>
<feature type="region of interest" description="Disordered" evidence="1">
    <location>
        <begin position="176"/>
        <end position="196"/>
    </location>
</feature>
<feature type="compositionally biased region" description="Basic and acidic residues" evidence="1">
    <location>
        <begin position="176"/>
        <end position="191"/>
    </location>
</feature>
<feature type="region of interest" description="Disordered" evidence="1">
    <location>
        <begin position="109"/>
        <end position="134"/>
    </location>
</feature>
<name>A0A821SDH5_9NEOP</name>
<dbReference type="EMBL" id="CAJOBZ010000017">
    <property type="protein sequence ID" value="CAF4853137.1"/>
    <property type="molecule type" value="Genomic_DNA"/>
</dbReference>
<evidence type="ECO:0000313" key="2">
    <source>
        <dbReference type="EMBL" id="CAF4853137.1"/>
    </source>
</evidence>
<keyword evidence="3" id="KW-1185">Reference proteome</keyword>
<dbReference type="AlphaFoldDB" id="A0A821SDH5"/>
<feature type="region of interest" description="Disordered" evidence="1">
    <location>
        <begin position="285"/>
        <end position="376"/>
    </location>
</feature>
<dbReference type="PANTHER" id="PTHR21477:SF13">
    <property type="entry name" value="KIAA0930"/>
    <property type="match status" value="1"/>
</dbReference>
<evidence type="ECO:0000313" key="3">
    <source>
        <dbReference type="Proteomes" id="UP000663880"/>
    </source>
</evidence>
<organism evidence="2 3">
    <name type="scientific">Pieris macdunnoughi</name>
    <dbReference type="NCBI Taxonomy" id="345717"/>
    <lineage>
        <taxon>Eukaryota</taxon>
        <taxon>Metazoa</taxon>
        <taxon>Ecdysozoa</taxon>
        <taxon>Arthropoda</taxon>
        <taxon>Hexapoda</taxon>
        <taxon>Insecta</taxon>
        <taxon>Pterygota</taxon>
        <taxon>Neoptera</taxon>
        <taxon>Endopterygota</taxon>
        <taxon>Lepidoptera</taxon>
        <taxon>Glossata</taxon>
        <taxon>Ditrysia</taxon>
        <taxon>Papilionoidea</taxon>
        <taxon>Pieridae</taxon>
        <taxon>Pierinae</taxon>
        <taxon>Pieris</taxon>
    </lineage>
</organism>
<dbReference type="Proteomes" id="UP000663880">
    <property type="component" value="Unassembled WGS sequence"/>
</dbReference>
<reference evidence="2" key="1">
    <citation type="submission" date="2021-02" db="EMBL/GenBank/DDBJ databases">
        <authorList>
            <person name="Steward A R."/>
        </authorList>
    </citation>
    <scope>NUCLEOTIDE SEQUENCE</scope>
</reference>
<comment type="caution">
    <text evidence="2">The sequence shown here is derived from an EMBL/GenBank/DDBJ whole genome shotgun (WGS) entry which is preliminary data.</text>
</comment>
<feature type="compositionally biased region" description="Pro residues" evidence="1">
    <location>
        <begin position="353"/>
        <end position="369"/>
    </location>
</feature>
<proteinExistence type="predicted"/>
<dbReference type="Pfam" id="PF09741">
    <property type="entry name" value="DUF2045"/>
    <property type="match status" value="1"/>
</dbReference>
<feature type="compositionally biased region" description="Basic and acidic residues" evidence="1">
    <location>
        <begin position="395"/>
        <end position="415"/>
    </location>
</feature>
<accession>A0A821SDH5</accession>